<organism evidence="2 3">
    <name type="scientific">Deinococcus cellulosilyticus (strain DSM 18568 / NBRC 106333 / KACC 11606 / 5516J-15)</name>
    <dbReference type="NCBI Taxonomy" id="1223518"/>
    <lineage>
        <taxon>Bacteria</taxon>
        <taxon>Thermotogati</taxon>
        <taxon>Deinococcota</taxon>
        <taxon>Deinococci</taxon>
        <taxon>Deinococcales</taxon>
        <taxon>Deinococcaceae</taxon>
        <taxon>Deinococcus</taxon>
    </lineage>
</organism>
<dbReference type="GO" id="GO:0003700">
    <property type="term" value="F:DNA-binding transcription factor activity"/>
    <property type="evidence" value="ECO:0007669"/>
    <property type="project" value="InterPro"/>
</dbReference>
<dbReference type="Gene3D" id="1.10.10.10">
    <property type="entry name" value="Winged helix-like DNA-binding domain superfamily/Winged helix DNA-binding domain"/>
    <property type="match status" value="1"/>
</dbReference>
<dbReference type="InterPro" id="IPR039422">
    <property type="entry name" value="MarR/SlyA-like"/>
</dbReference>
<comment type="caution">
    <text evidence="2">The sequence shown here is derived from an EMBL/GenBank/DDBJ whole genome shotgun (WGS) entry which is preliminary data.</text>
</comment>
<dbReference type="AlphaFoldDB" id="A0A511N9B8"/>
<dbReference type="InterPro" id="IPR036390">
    <property type="entry name" value="WH_DNA-bd_sf"/>
</dbReference>
<dbReference type="PRINTS" id="PR00598">
    <property type="entry name" value="HTHMARR"/>
</dbReference>
<protein>
    <recommendedName>
        <fullName evidence="1">HTH marR-type domain-containing protein</fullName>
    </recommendedName>
</protein>
<name>A0A511N9B8_DEIC1</name>
<dbReference type="Proteomes" id="UP000321306">
    <property type="component" value="Unassembled WGS sequence"/>
</dbReference>
<proteinExistence type="predicted"/>
<keyword evidence="3" id="KW-1185">Reference proteome</keyword>
<gene>
    <name evidence="2" type="ORF">DC3_50600</name>
</gene>
<evidence type="ECO:0000313" key="3">
    <source>
        <dbReference type="Proteomes" id="UP000321306"/>
    </source>
</evidence>
<dbReference type="PANTHER" id="PTHR33164:SF43">
    <property type="entry name" value="HTH-TYPE TRANSCRIPTIONAL REPRESSOR YETL"/>
    <property type="match status" value="1"/>
</dbReference>
<dbReference type="PROSITE" id="PS50995">
    <property type="entry name" value="HTH_MARR_2"/>
    <property type="match status" value="1"/>
</dbReference>
<accession>A0A511N9B8</accession>
<sequence length="119" mass="13603">MLRRIKADLDIETTDMPLLQALFEGCVYPSEVSQSFGMPAPMVSQMIVRSVKSGLVERQLDPEDSRRIRLSLTEEGKRVLESAHRYLQEGIERSGLTQEELQQTARNLIRLSRTLQEEA</sequence>
<dbReference type="SUPFAM" id="SSF46785">
    <property type="entry name" value="Winged helix' DNA-binding domain"/>
    <property type="match status" value="1"/>
</dbReference>
<feature type="domain" description="HTH marR-type" evidence="1">
    <location>
        <begin position="1"/>
        <end position="113"/>
    </location>
</feature>
<dbReference type="InterPro" id="IPR000835">
    <property type="entry name" value="HTH_MarR-typ"/>
</dbReference>
<dbReference type="InterPro" id="IPR036388">
    <property type="entry name" value="WH-like_DNA-bd_sf"/>
</dbReference>
<dbReference type="SMART" id="SM00347">
    <property type="entry name" value="HTH_MARR"/>
    <property type="match status" value="1"/>
</dbReference>
<evidence type="ECO:0000259" key="1">
    <source>
        <dbReference type="PROSITE" id="PS50995"/>
    </source>
</evidence>
<dbReference type="EMBL" id="BJXB01000034">
    <property type="protein sequence ID" value="GEM49425.1"/>
    <property type="molecule type" value="Genomic_DNA"/>
</dbReference>
<evidence type="ECO:0000313" key="2">
    <source>
        <dbReference type="EMBL" id="GEM49425.1"/>
    </source>
</evidence>
<dbReference type="GO" id="GO:0006950">
    <property type="term" value="P:response to stress"/>
    <property type="evidence" value="ECO:0007669"/>
    <property type="project" value="TreeGrafter"/>
</dbReference>
<dbReference type="PANTHER" id="PTHR33164">
    <property type="entry name" value="TRANSCRIPTIONAL REGULATOR, MARR FAMILY"/>
    <property type="match status" value="1"/>
</dbReference>
<reference evidence="2 3" key="1">
    <citation type="submission" date="2019-07" db="EMBL/GenBank/DDBJ databases">
        <title>Whole genome shotgun sequence of Deinococcus cellulosilyticus NBRC 106333.</title>
        <authorList>
            <person name="Hosoyama A."/>
            <person name="Uohara A."/>
            <person name="Ohji S."/>
            <person name="Ichikawa N."/>
        </authorList>
    </citation>
    <scope>NUCLEOTIDE SEQUENCE [LARGE SCALE GENOMIC DNA]</scope>
    <source>
        <strain evidence="2 3">NBRC 106333</strain>
    </source>
</reference>